<sequence length="32" mass="3749">MPLSPGERGISFDTKHNSSRGEYSEFQYRCRI</sequence>
<dbReference type="EMBL" id="GBRH01278976">
    <property type="protein sequence ID" value="JAD18919.1"/>
    <property type="molecule type" value="Transcribed_RNA"/>
</dbReference>
<organism evidence="2">
    <name type="scientific">Arundo donax</name>
    <name type="common">Giant reed</name>
    <name type="synonym">Donax arundinaceus</name>
    <dbReference type="NCBI Taxonomy" id="35708"/>
    <lineage>
        <taxon>Eukaryota</taxon>
        <taxon>Viridiplantae</taxon>
        <taxon>Streptophyta</taxon>
        <taxon>Embryophyta</taxon>
        <taxon>Tracheophyta</taxon>
        <taxon>Spermatophyta</taxon>
        <taxon>Magnoliopsida</taxon>
        <taxon>Liliopsida</taxon>
        <taxon>Poales</taxon>
        <taxon>Poaceae</taxon>
        <taxon>PACMAD clade</taxon>
        <taxon>Arundinoideae</taxon>
        <taxon>Arundineae</taxon>
        <taxon>Arundo</taxon>
    </lineage>
</organism>
<reference evidence="2" key="1">
    <citation type="submission" date="2014-09" db="EMBL/GenBank/DDBJ databases">
        <authorList>
            <person name="Magalhaes I.L.F."/>
            <person name="Oliveira U."/>
            <person name="Santos F.R."/>
            <person name="Vidigal T.H.D.A."/>
            <person name="Brescovit A.D."/>
            <person name="Santos A.J."/>
        </authorList>
    </citation>
    <scope>NUCLEOTIDE SEQUENCE</scope>
    <source>
        <tissue evidence="2">Shoot tissue taken approximately 20 cm above the soil surface</tissue>
    </source>
</reference>
<reference evidence="2" key="2">
    <citation type="journal article" date="2015" name="Data Brief">
        <title>Shoot transcriptome of the giant reed, Arundo donax.</title>
        <authorList>
            <person name="Barrero R.A."/>
            <person name="Guerrero F.D."/>
            <person name="Moolhuijzen P."/>
            <person name="Goolsby J.A."/>
            <person name="Tidwell J."/>
            <person name="Bellgard S.E."/>
            <person name="Bellgard M.I."/>
        </authorList>
    </citation>
    <scope>NUCLEOTIDE SEQUENCE</scope>
    <source>
        <tissue evidence="2">Shoot tissue taken approximately 20 cm above the soil surface</tissue>
    </source>
</reference>
<name>A0A0A8XY30_ARUDO</name>
<dbReference type="AlphaFoldDB" id="A0A0A8XY30"/>
<accession>A0A0A8XY30</accession>
<protein>
    <submittedName>
        <fullName evidence="2">Uncharacterized protein</fullName>
    </submittedName>
</protein>
<evidence type="ECO:0000313" key="2">
    <source>
        <dbReference type="EMBL" id="JAD18919.1"/>
    </source>
</evidence>
<feature type="region of interest" description="Disordered" evidence="1">
    <location>
        <begin position="1"/>
        <end position="32"/>
    </location>
</feature>
<evidence type="ECO:0000256" key="1">
    <source>
        <dbReference type="SAM" id="MobiDB-lite"/>
    </source>
</evidence>
<proteinExistence type="predicted"/>